<keyword evidence="5" id="KW-1185">Reference proteome</keyword>
<keyword evidence="2" id="KW-0143">Chaperone</keyword>
<organism evidence="4 5">
    <name type="scientific">Tieghemostelium lacteum</name>
    <name type="common">Slime mold</name>
    <name type="synonym">Dictyostelium lacteum</name>
    <dbReference type="NCBI Taxonomy" id="361077"/>
    <lineage>
        <taxon>Eukaryota</taxon>
        <taxon>Amoebozoa</taxon>
        <taxon>Evosea</taxon>
        <taxon>Eumycetozoa</taxon>
        <taxon>Dictyostelia</taxon>
        <taxon>Dictyosteliales</taxon>
        <taxon>Raperosteliaceae</taxon>
        <taxon>Tieghemostelium</taxon>
    </lineage>
</organism>
<dbReference type="FunCoup" id="A0A152A442">
    <property type="interactions" value="84"/>
</dbReference>
<dbReference type="GO" id="GO:0051259">
    <property type="term" value="P:protein complex oligomerization"/>
    <property type="evidence" value="ECO:0007669"/>
    <property type="project" value="InterPro"/>
</dbReference>
<dbReference type="EMBL" id="LODT01000012">
    <property type="protein sequence ID" value="KYR00979.1"/>
    <property type="molecule type" value="Genomic_DNA"/>
</dbReference>
<evidence type="ECO:0000259" key="3">
    <source>
        <dbReference type="PROSITE" id="PS50076"/>
    </source>
</evidence>
<dbReference type="SUPFAM" id="SSF47144">
    <property type="entry name" value="HSC20 (HSCB), C-terminal oligomerisation domain"/>
    <property type="match status" value="1"/>
</dbReference>
<dbReference type="InterPro" id="IPR036869">
    <property type="entry name" value="J_dom_sf"/>
</dbReference>
<name>A0A152A442_TIELA</name>
<dbReference type="OrthoDB" id="448954at2759"/>
<feature type="domain" description="J" evidence="3">
    <location>
        <begin position="108"/>
        <end position="180"/>
    </location>
</feature>
<gene>
    <name evidence="4" type="ORF">DLAC_02420</name>
</gene>
<dbReference type="InterPro" id="IPR004640">
    <property type="entry name" value="HscB"/>
</dbReference>
<dbReference type="OMA" id="CRCIQPV"/>
<dbReference type="Proteomes" id="UP000076078">
    <property type="component" value="Unassembled WGS sequence"/>
</dbReference>
<dbReference type="Gene3D" id="1.10.287.110">
    <property type="entry name" value="DnaJ domain"/>
    <property type="match status" value="1"/>
</dbReference>
<dbReference type="PROSITE" id="PS50076">
    <property type="entry name" value="DNAJ_2"/>
    <property type="match status" value="1"/>
</dbReference>
<dbReference type="InterPro" id="IPR001623">
    <property type="entry name" value="DnaJ_domain"/>
</dbReference>
<dbReference type="STRING" id="361077.A0A152A442"/>
<dbReference type="InParanoid" id="A0A152A442"/>
<evidence type="ECO:0000313" key="5">
    <source>
        <dbReference type="Proteomes" id="UP000076078"/>
    </source>
</evidence>
<dbReference type="SMART" id="SM00271">
    <property type="entry name" value="DnaJ"/>
    <property type="match status" value="1"/>
</dbReference>
<dbReference type="Pfam" id="PF07743">
    <property type="entry name" value="HSCB_C"/>
    <property type="match status" value="1"/>
</dbReference>
<comment type="similarity">
    <text evidence="1">Belongs to the HscB family.</text>
</comment>
<dbReference type="InterPro" id="IPR036386">
    <property type="entry name" value="HscB_C_sf"/>
</dbReference>
<dbReference type="PANTHER" id="PTHR14021:SF15">
    <property type="entry name" value="IRON-SULFUR CLUSTER CO-CHAPERONE PROTEIN HSCB"/>
    <property type="match status" value="1"/>
</dbReference>
<evidence type="ECO:0000256" key="1">
    <source>
        <dbReference type="ARBA" id="ARBA00010476"/>
    </source>
</evidence>
<proteinExistence type="inferred from homology"/>
<sequence>MLTRFFTQQSNITQKSFRNVINLNINFNYSLSGLNKIRKLNFNNSKREEYSLKKETTVLHYSTSSKPIDKNHIQSLRKCWSCNDTIKSHKEFFCPICNKVQPPLEQFDIFYLFDIEPTFHIDQKDLSHRFKQLQRQLHPDLFEQSSDIEKQHSKQLSTSLNAAYNILRSPLQRAEYLLEQNGYSITDLNDVDEDLLAEVLEVRELIDDAQSNDELVNISNENKEKINQAINELEQLFSQQQYKKAQDKVVYLRYLTRIQEEIHYLIK</sequence>
<dbReference type="GO" id="GO:0005739">
    <property type="term" value="C:mitochondrion"/>
    <property type="evidence" value="ECO:0007669"/>
    <property type="project" value="TreeGrafter"/>
</dbReference>
<dbReference type="AlphaFoldDB" id="A0A152A442"/>
<dbReference type="GO" id="GO:0051087">
    <property type="term" value="F:protein-folding chaperone binding"/>
    <property type="evidence" value="ECO:0007669"/>
    <property type="project" value="InterPro"/>
</dbReference>
<dbReference type="InterPro" id="IPR009073">
    <property type="entry name" value="HscB_oligo_C"/>
</dbReference>
<dbReference type="GO" id="GO:0044571">
    <property type="term" value="P:[2Fe-2S] cluster assembly"/>
    <property type="evidence" value="ECO:0007669"/>
    <property type="project" value="InterPro"/>
</dbReference>
<evidence type="ECO:0000313" key="4">
    <source>
        <dbReference type="EMBL" id="KYR00979.1"/>
    </source>
</evidence>
<dbReference type="NCBIfam" id="TIGR00714">
    <property type="entry name" value="hscB"/>
    <property type="match status" value="1"/>
</dbReference>
<protein>
    <recommendedName>
        <fullName evidence="3">J domain-containing protein</fullName>
    </recommendedName>
</protein>
<dbReference type="Gene3D" id="1.20.1280.20">
    <property type="entry name" value="HscB, C-terminal domain"/>
    <property type="match status" value="1"/>
</dbReference>
<dbReference type="SUPFAM" id="SSF46565">
    <property type="entry name" value="Chaperone J-domain"/>
    <property type="match status" value="1"/>
</dbReference>
<reference evidence="4 5" key="1">
    <citation type="submission" date="2015-12" db="EMBL/GenBank/DDBJ databases">
        <title>Dictyostelia acquired genes for synthesis and detection of signals that induce cell-type specialization by lateral gene transfer from prokaryotes.</title>
        <authorList>
            <person name="Gloeckner G."/>
            <person name="Schaap P."/>
        </authorList>
    </citation>
    <scope>NUCLEOTIDE SEQUENCE [LARGE SCALE GENOMIC DNA]</scope>
    <source>
        <strain evidence="4 5">TK</strain>
    </source>
</reference>
<accession>A0A152A442</accession>
<evidence type="ECO:0000256" key="2">
    <source>
        <dbReference type="ARBA" id="ARBA00023186"/>
    </source>
</evidence>
<dbReference type="PANTHER" id="PTHR14021">
    <property type="entry name" value="IRON-SULFUR CLUSTER CO-CHAPERONE PROTEIN HSCB"/>
    <property type="match status" value="1"/>
</dbReference>
<comment type="caution">
    <text evidence="4">The sequence shown here is derived from an EMBL/GenBank/DDBJ whole genome shotgun (WGS) entry which is preliminary data.</text>
</comment>
<dbReference type="GO" id="GO:0001671">
    <property type="term" value="F:ATPase activator activity"/>
    <property type="evidence" value="ECO:0007669"/>
    <property type="project" value="InterPro"/>
</dbReference>